<protein>
    <submittedName>
        <fullName evidence="1">Uncharacterized protein</fullName>
    </submittedName>
</protein>
<dbReference type="AlphaFoldDB" id="A0A3M7SLB0"/>
<evidence type="ECO:0000313" key="1">
    <source>
        <dbReference type="EMBL" id="RNA36664.1"/>
    </source>
</evidence>
<keyword evidence="2" id="KW-1185">Reference proteome</keyword>
<dbReference type="Proteomes" id="UP000276133">
    <property type="component" value="Unassembled WGS sequence"/>
</dbReference>
<organism evidence="1 2">
    <name type="scientific">Brachionus plicatilis</name>
    <name type="common">Marine rotifer</name>
    <name type="synonym">Brachionus muelleri</name>
    <dbReference type="NCBI Taxonomy" id="10195"/>
    <lineage>
        <taxon>Eukaryota</taxon>
        <taxon>Metazoa</taxon>
        <taxon>Spiralia</taxon>
        <taxon>Gnathifera</taxon>
        <taxon>Rotifera</taxon>
        <taxon>Eurotatoria</taxon>
        <taxon>Monogononta</taxon>
        <taxon>Pseudotrocha</taxon>
        <taxon>Ploima</taxon>
        <taxon>Brachionidae</taxon>
        <taxon>Brachionus</taxon>
    </lineage>
</organism>
<accession>A0A3M7SLB0</accession>
<dbReference type="EMBL" id="REGN01001146">
    <property type="protein sequence ID" value="RNA36664.1"/>
    <property type="molecule type" value="Genomic_DNA"/>
</dbReference>
<gene>
    <name evidence="1" type="ORF">BpHYR1_043195</name>
</gene>
<reference evidence="1 2" key="1">
    <citation type="journal article" date="2018" name="Sci. Rep.">
        <title>Genomic signatures of local adaptation to the degree of environmental predictability in rotifers.</title>
        <authorList>
            <person name="Franch-Gras L."/>
            <person name="Hahn C."/>
            <person name="Garcia-Roger E.M."/>
            <person name="Carmona M.J."/>
            <person name="Serra M."/>
            <person name="Gomez A."/>
        </authorList>
    </citation>
    <scope>NUCLEOTIDE SEQUENCE [LARGE SCALE GENOMIC DNA]</scope>
    <source>
        <strain evidence="1">HYR1</strain>
    </source>
</reference>
<evidence type="ECO:0000313" key="2">
    <source>
        <dbReference type="Proteomes" id="UP000276133"/>
    </source>
</evidence>
<comment type="caution">
    <text evidence="1">The sequence shown here is derived from an EMBL/GenBank/DDBJ whole genome shotgun (WGS) entry which is preliminary data.</text>
</comment>
<sequence>KLKIYDKSQACIIKRNIGLSKFTKNTALLEALNVKSISRIYNKSKILFLPSNKKLNPMDELISYLNLNYNKFKCPEGSFIKQIKNVDPFTKDGKVCMDALDQFYVSKITQIDKAQLYRKIAHLCDLLCKDQSLMRLLKRKIFFFTLNFQKLINLKNITQKFGSSEEDTVAVTQPQISIQIAAK</sequence>
<feature type="non-terminal residue" evidence="1">
    <location>
        <position position="1"/>
    </location>
</feature>
<proteinExistence type="predicted"/>
<name>A0A3M7SLB0_BRAPC</name>